<dbReference type="InterPro" id="IPR050109">
    <property type="entry name" value="HTH-type_TetR-like_transc_reg"/>
</dbReference>
<dbReference type="Pfam" id="PF00440">
    <property type="entry name" value="TetR_N"/>
    <property type="match status" value="1"/>
</dbReference>
<evidence type="ECO:0000259" key="5">
    <source>
        <dbReference type="PROSITE" id="PS50977"/>
    </source>
</evidence>
<dbReference type="EMBL" id="VIFK01000231">
    <property type="protein sequence ID" value="TQE98294.1"/>
    <property type="molecule type" value="Genomic_DNA"/>
</dbReference>
<dbReference type="SUPFAM" id="SSF46689">
    <property type="entry name" value="Homeodomain-like"/>
    <property type="match status" value="1"/>
</dbReference>
<dbReference type="InterPro" id="IPR009057">
    <property type="entry name" value="Homeodomain-like_sf"/>
</dbReference>
<evidence type="ECO:0000256" key="4">
    <source>
        <dbReference type="PROSITE-ProRule" id="PRU00335"/>
    </source>
</evidence>
<dbReference type="AlphaFoldDB" id="A0A540VNE9"/>
<accession>A0A540VNE9</accession>
<keyword evidence="2 4" id="KW-0238">DNA-binding</keyword>
<name>A0A540VNE9_9GAMM</name>
<comment type="caution">
    <text evidence="6">The sequence shown here is derived from an EMBL/GenBank/DDBJ whole genome shotgun (WGS) entry which is preliminary data.</text>
</comment>
<evidence type="ECO:0000256" key="1">
    <source>
        <dbReference type="ARBA" id="ARBA00023015"/>
    </source>
</evidence>
<feature type="DNA-binding region" description="H-T-H motif" evidence="4">
    <location>
        <begin position="57"/>
        <end position="76"/>
    </location>
</feature>
<evidence type="ECO:0000256" key="3">
    <source>
        <dbReference type="ARBA" id="ARBA00023163"/>
    </source>
</evidence>
<sequence>MTPVGLHVTAWRPISHRVVTCWIYGRASVGRDREYSEQRLIQAVGQILARDGFGGLGVNAVARAAGVDKVLIYRYFDGLPNLLRAYGEGADFWPTVDEVLGSDIDAVRRLPPEQRVEHVVLALLEALRNRPQTIEILAWEAVADNALTRTLANIREQWGRDVIARVFPDAREHPDDVLALANLMVAGFQYLMIRARKSPAFGGVDLRSEAGWERIRQAIRFACRA</sequence>
<dbReference type="InterPro" id="IPR001647">
    <property type="entry name" value="HTH_TetR"/>
</dbReference>
<protein>
    <submittedName>
        <fullName evidence="6">TetR/AcrR family transcriptional regulator</fullName>
    </submittedName>
</protein>
<dbReference type="Proteomes" id="UP000315400">
    <property type="component" value="Unassembled WGS sequence"/>
</dbReference>
<reference evidence="6 7" key="1">
    <citation type="submission" date="2019-06" db="EMBL/GenBank/DDBJ databases">
        <title>Metagenome assembled Genome of Spiribacter salinus SL48-SHIP from the microbial mat of Salt Lake 48 (Novosibirsk region, Russia).</title>
        <authorList>
            <person name="Shipova A."/>
            <person name="Rozanov A.S."/>
            <person name="Bryanskaya A.V."/>
            <person name="Peltek S.E."/>
        </authorList>
    </citation>
    <scope>NUCLEOTIDE SEQUENCE [LARGE SCALE GENOMIC DNA]</scope>
    <source>
        <strain evidence="6">SL48-SHIP-2</strain>
    </source>
</reference>
<dbReference type="PROSITE" id="PS50977">
    <property type="entry name" value="HTH_TETR_2"/>
    <property type="match status" value="1"/>
</dbReference>
<evidence type="ECO:0000313" key="7">
    <source>
        <dbReference type="Proteomes" id="UP000315400"/>
    </source>
</evidence>
<dbReference type="GO" id="GO:0000976">
    <property type="term" value="F:transcription cis-regulatory region binding"/>
    <property type="evidence" value="ECO:0007669"/>
    <property type="project" value="TreeGrafter"/>
</dbReference>
<proteinExistence type="predicted"/>
<organism evidence="6 7">
    <name type="scientific">Spiribacter salinus</name>
    <dbReference type="NCBI Taxonomy" id="1335746"/>
    <lineage>
        <taxon>Bacteria</taxon>
        <taxon>Pseudomonadati</taxon>
        <taxon>Pseudomonadota</taxon>
        <taxon>Gammaproteobacteria</taxon>
        <taxon>Chromatiales</taxon>
        <taxon>Ectothiorhodospiraceae</taxon>
        <taxon>Spiribacter</taxon>
    </lineage>
</organism>
<evidence type="ECO:0000313" key="6">
    <source>
        <dbReference type="EMBL" id="TQE98294.1"/>
    </source>
</evidence>
<dbReference type="PANTHER" id="PTHR30055:SF234">
    <property type="entry name" value="HTH-TYPE TRANSCRIPTIONAL REGULATOR BETI"/>
    <property type="match status" value="1"/>
</dbReference>
<keyword evidence="1" id="KW-0805">Transcription regulation</keyword>
<dbReference type="PANTHER" id="PTHR30055">
    <property type="entry name" value="HTH-TYPE TRANSCRIPTIONAL REGULATOR RUTR"/>
    <property type="match status" value="1"/>
</dbReference>
<dbReference type="Gene3D" id="1.10.357.10">
    <property type="entry name" value="Tetracycline Repressor, domain 2"/>
    <property type="match status" value="1"/>
</dbReference>
<gene>
    <name evidence="6" type="ORF">FKY71_14580</name>
</gene>
<keyword evidence="3" id="KW-0804">Transcription</keyword>
<feature type="domain" description="HTH tetR-type" evidence="5">
    <location>
        <begin position="34"/>
        <end position="94"/>
    </location>
</feature>
<evidence type="ECO:0000256" key="2">
    <source>
        <dbReference type="ARBA" id="ARBA00023125"/>
    </source>
</evidence>
<dbReference type="GO" id="GO:0003700">
    <property type="term" value="F:DNA-binding transcription factor activity"/>
    <property type="evidence" value="ECO:0007669"/>
    <property type="project" value="TreeGrafter"/>
</dbReference>